<sequence length="186" mass="19920">MTILTIDFEASCLPKHGRSFPIEVGIAAGGMARSWLIRPHEDWAGWDWTSEAEALHGLNRAQVEALGQPASFVMAELASAVAGYRVVADSSIDQYWLDTLAAAAGVVAPFSIDHVSVVLDERGADEDRIAAAVAFADAAHPERHRAASDALWLAALIHNIDAVARPAFPFGALCFRSPAESNMTQQ</sequence>
<dbReference type="AlphaFoldDB" id="T0K544"/>
<accession>T0K544</accession>
<dbReference type="InterPro" id="IPR036397">
    <property type="entry name" value="RNaseH_sf"/>
</dbReference>
<dbReference type="eggNOG" id="COG0847">
    <property type="taxonomic scope" value="Bacteria"/>
</dbReference>
<comment type="caution">
    <text evidence="1">The sequence shown here is derived from an EMBL/GenBank/DDBJ whole genome shotgun (WGS) entry which is preliminary data.</text>
</comment>
<dbReference type="Gene3D" id="3.30.420.10">
    <property type="entry name" value="Ribonuclease H-like superfamily/Ribonuclease H"/>
    <property type="match status" value="1"/>
</dbReference>
<protein>
    <recommendedName>
        <fullName evidence="3">Exonuclease domain-containing protein</fullName>
    </recommendedName>
</protein>
<dbReference type="STRING" id="1346791.M529_12905"/>
<dbReference type="PATRIC" id="fig|1346791.3.peg.2482"/>
<evidence type="ECO:0008006" key="3">
    <source>
        <dbReference type="Google" id="ProtNLM"/>
    </source>
</evidence>
<gene>
    <name evidence="1" type="ORF">M529_12905</name>
</gene>
<proteinExistence type="predicted"/>
<name>T0K544_9SPHN</name>
<dbReference type="GO" id="GO:0003676">
    <property type="term" value="F:nucleic acid binding"/>
    <property type="evidence" value="ECO:0007669"/>
    <property type="project" value="InterPro"/>
</dbReference>
<dbReference type="SUPFAM" id="SSF53098">
    <property type="entry name" value="Ribonuclease H-like"/>
    <property type="match status" value="1"/>
</dbReference>
<dbReference type="EMBL" id="AUWY01000090">
    <property type="protein sequence ID" value="EQB31784.1"/>
    <property type="molecule type" value="Genomic_DNA"/>
</dbReference>
<evidence type="ECO:0000313" key="2">
    <source>
        <dbReference type="Proteomes" id="UP000015523"/>
    </source>
</evidence>
<dbReference type="Proteomes" id="UP000015523">
    <property type="component" value="Unassembled WGS sequence"/>
</dbReference>
<dbReference type="InterPro" id="IPR012337">
    <property type="entry name" value="RNaseH-like_sf"/>
</dbReference>
<keyword evidence="2" id="KW-1185">Reference proteome</keyword>
<dbReference type="RefSeq" id="WP_021318374.1">
    <property type="nucleotide sequence ID" value="NZ_AUWY01000090.1"/>
</dbReference>
<reference evidence="1 2" key="1">
    <citation type="journal article" date="2013" name="Genome Announc.">
        <title>Draft Genome Sequence of Sphingobium ummariense Strain RL-3, a Hexachlorocyclohexane-Degrading Bacterium.</title>
        <authorList>
            <person name="Kohli P."/>
            <person name="Dua A."/>
            <person name="Sangwan N."/>
            <person name="Oldach P."/>
            <person name="Khurana J.P."/>
            <person name="Lal R."/>
        </authorList>
    </citation>
    <scope>NUCLEOTIDE SEQUENCE [LARGE SCALE GENOMIC DNA]</scope>
    <source>
        <strain evidence="1 2">RL-3</strain>
    </source>
</reference>
<organism evidence="1 2">
    <name type="scientific">Sphingobium ummariense RL-3</name>
    <dbReference type="NCBI Taxonomy" id="1346791"/>
    <lineage>
        <taxon>Bacteria</taxon>
        <taxon>Pseudomonadati</taxon>
        <taxon>Pseudomonadota</taxon>
        <taxon>Alphaproteobacteria</taxon>
        <taxon>Sphingomonadales</taxon>
        <taxon>Sphingomonadaceae</taxon>
        <taxon>Sphingobium</taxon>
    </lineage>
</organism>
<evidence type="ECO:0000313" key="1">
    <source>
        <dbReference type="EMBL" id="EQB31784.1"/>
    </source>
</evidence>